<evidence type="ECO:0000259" key="1">
    <source>
        <dbReference type="Pfam" id="PF09836"/>
    </source>
</evidence>
<dbReference type="AlphaFoldDB" id="A0A1G8DFR9"/>
<dbReference type="RefSeq" id="WP_092620350.1">
    <property type="nucleotide sequence ID" value="NZ_FNCV01000008.1"/>
</dbReference>
<dbReference type="InterPro" id="IPR018640">
    <property type="entry name" value="DUF2063"/>
</dbReference>
<keyword evidence="3" id="KW-1185">Reference proteome</keyword>
<dbReference type="Pfam" id="PF09836">
    <property type="entry name" value="DUF2063"/>
    <property type="match status" value="1"/>
</dbReference>
<evidence type="ECO:0000313" key="2">
    <source>
        <dbReference type="EMBL" id="SDH56522.1"/>
    </source>
</evidence>
<dbReference type="Gene3D" id="1.10.150.690">
    <property type="entry name" value="DUF2063"/>
    <property type="match status" value="1"/>
</dbReference>
<feature type="domain" description="Putative DNA-binding" evidence="1">
    <location>
        <begin position="27"/>
        <end position="102"/>
    </location>
</feature>
<accession>A0A1G8DFR9</accession>
<gene>
    <name evidence="2" type="ORF">SAMN05421742_1086</name>
</gene>
<dbReference type="OrthoDB" id="4146344at2"/>
<dbReference type="EMBL" id="FNCV01000008">
    <property type="protein sequence ID" value="SDH56522.1"/>
    <property type="molecule type" value="Genomic_DNA"/>
</dbReference>
<organism evidence="2 3">
    <name type="scientific">Roseospirillum parvum</name>
    <dbReference type="NCBI Taxonomy" id="83401"/>
    <lineage>
        <taxon>Bacteria</taxon>
        <taxon>Pseudomonadati</taxon>
        <taxon>Pseudomonadota</taxon>
        <taxon>Alphaproteobacteria</taxon>
        <taxon>Rhodospirillales</taxon>
        <taxon>Rhodospirillaceae</taxon>
        <taxon>Roseospirillum</taxon>
    </lineage>
</organism>
<reference evidence="3" key="1">
    <citation type="submission" date="2016-10" db="EMBL/GenBank/DDBJ databases">
        <authorList>
            <person name="Varghese N."/>
            <person name="Submissions S."/>
        </authorList>
    </citation>
    <scope>NUCLEOTIDE SEQUENCE [LARGE SCALE GENOMIC DNA]</scope>
    <source>
        <strain evidence="3">930I</strain>
    </source>
</reference>
<dbReference type="STRING" id="83401.SAMN05421742_1086"/>
<name>A0A1G8DFR9_9PROT</name>
<protein>
    <recommendedName>
        <fullName evidence="1">Putative DNA-binding domain-containing protein</fullName>
    </recommendedName>
</protein>
<dbReference type="InterPro" id="IPR044922">
    <property type="entry name" value="DUF2063_N_sf"/>
</dbReference>
<evidence type="ECO:0000313" key="3">
    <source>
        <dbReference type="Proteomes" id="UP000217076"/>
    </source>
</evidence>
<dbReference type="Proteomes" id="UP000217076">
    <property type="component" value="Unassembled WGS sequence"/>
</dbReference>
<proteinExistence type="predicted"/>
<sequence length="269" mass="28116">MTAFPPAGFPLAGFVANALGPGPTPELIAAITGNGLRPEQRLSIHRNATRIGLSEALAAHYPAIQRLVGEEFFAALAGRFIEAHPPRTPVLAEWGGELGDFLADFPPAAGLPYLPDVARLEWAINEVLHEADATPLDTDTLGGTLGNLAPGVLPRVRLAVHPAHRTLASPWPVARIVAANRGEGWAERWIEDDSATISLDEGPDHLLILRPEMDVAVLPVGAPGLALIQALAAGMPLGAALAEASPDNADPARLLGRLLGSRVIVGVSL</sequence>